<protein>
    <recommendedName>
        <fullName evidence="3">DUF1800 domain-containing protein</fullName>
    </recommendedName>
</protein>
<dbReference type="InterPro" id="IPR014917">
    <property type="entry name" value="DUF1800"/>
</dbReference>
<sequence>MNRRDFVKVMAGTLSLCGCNDMISAVSKQFGQGIPKTLTPAQQSTLDKDFHFLSRTTYGLWPGDLEKVKNMGRKAWLEKQLQPQNINDTLCDLRARRFETIHHHFSTCYEYKKKTLRSEMVKHTLLRAIYSRRQLFEVMVGFWSDHFNIHIEKADCIYLKATDDREVIRKHALGNFRDLIRASAISPAMLVYLDGKSNKKQKPQDIPNENYARELLELHTLGVYGGYTQKDVFEVARALTGWRYHRRKRDVFFNVHLHDQGQKTILGHTLPANGGKEDLERVLDIVCNHPSTASYICYKLAKRFVAPKPPKQLVTNMSKVFSDTKGDIKAVLRYLFLSEEFYNPTFFAQKFKRPFHFIVSSLRFLAADTYARRPQINYLERMGQVPFQYPTPDGYPDEMQPWLGTLLWRWNFAHAVAANKVSGTRIHLRKLLKSLNINDKEQVTKVIAHFIGRLPTPQEQQIFAEYMNDKDMKKATNQQELLGLILCSPAFQRY</sequence>
<dbReference type="RefSeq" id="WP_173013654.1">
    <property type="nucleotide sequence ID" value="NZ_AP019860.1"/>
</dbReference>
<dbReference type="EMBL" id="AP019860">
    <property type="protein sequence ID" value="BBM87621.1"/>
    <property type="molecule type" value="Genomic_DNA"/>
</dbReference>
<name>A0A5S9IU55_UABAM</name>
<evidence type="ECO:0000313" key="2">
    <source>
        <dbReference type="Proteomes" id="UP000326354"/>
    </source>
</evidence>
<keyword evidence="2" id="KW-1185">Reference proteome</keyword>
<dbReference type="AlphaFoldDB" id="A0A5S9IU55"/>
<reference evidence="1 2" key="1">
    <citation type="submission" date="2019-08" db="EMBL/GenBank/DDBJ databases">
        <title>Complete genome sequence of Candidatus Uab amorphum.</title>
        <authorList>
            <person name="Shiratori T."/>
            <person name="Suzuki S."/>
            <person name="Kakizawa Y."/>
            <person name="Ishida K."/>
        </authorList>
    </citation>
    <scope>NUCLEOTIDE SEQUENCE [LARGE SCALE GENOMIC DNA]</scope>
    <source>
        <strain evidence="1 2">SRT547</strain>
    </source>
</reference>
<evidence type="ECO:0008006" key="3">
    <source>
        <dbReference type="Google" id="ProtNLM"/>
    </source>
</evidence>
<gene>
    <name evidence="1" type="ORF">UABAM_06033</name>
</gene>
<dbReference type="Proteomes" id="UP000326354">
    <property type="component" value="Chromosome"/>
</dbReference>
<proteinExistence type="predicted"/>
<dbReference type="KEGG" id="uam:UABAM_06033"/>
<evidence type="ECO:0000313" key="1">
    <source>
        <dbReference type="EMBL" id="BBM87621.1"/>
    </source>
</evidence>
<organism evidence="1 2">
    <name type="scientific">Uabimicrobium amorphum</name>
    <dbReference type="NCBI Taxonomy" id="2596890"/>
    <lineage>
        <taxon>Bacteria</taxon>
        <taxon>Pseudomonadati</taxon>
        <taxon>Planctomycetota</taxon>
        <taxon>Candidatus Uabimicrobiia</taxon>
        <taxon>Candidatus Uabimicrobiales</taxon>
        <taxon>Candidatus Uabimicrobiaceae</taxon>
        <taxon>Candidatus Uabimicrobium</taxon>
    </lineage>
</organism>
<dbReference type="PROSITE" id="PS51257">
    <property type="entry name" value="PROKAR_LIPOPROTEIN"/>
    <property type="match status" value="1"/>
</dbReference>
<accession>A0A5S9IU55</accession>
<dbReference type="Pfam" id="PF08811">
    <property type="entry name" value="DUF1800"/>
    <property type="match status" value="1"/>
</dbReference>